<dbReference type="EMBL" id="CABO01000023">
    <property type="protein sequence ID" value="CBI01743.1"/>
    <property type="molecule type" value="Genomic_DNA"/>
</dbReference>
<evidence type="ECO:0000313" key="1">
    <source>
        <dbReference type="EMBL" id="CBI01743.1"/>
    </source>
</evidence>
<dbReference type="AlphaFoldDB" id="E6Q3I2"/>
<organism evidence="1">
    <name type="scientific">mine drainage metagenome</name>
    <dbReference type="NCBI Taxonomy" id="410659"/>
    <lineage>
        <taxon>unclassified sequences</taxon>
        <taxon>metagenomes</taxon>
        <taxon>ecological metagenomes</taxon>
    </lineage>
</organism>
<protein>
    <submittedName>
        <fullName evidence="1">Uncharacterized protein</fullName>
    </submittedName>
</protein>
<comment type="caution">
    <text evidence="1">The sequence shown here is derived from an EMBL/GenBank/DDBJ whole genome shotgun (WGS) entry which is preliminary data.</text>
</comment>
<reference evidence="1" key="1">
    <citation type="submission" date="2009-10" db="EMBL/GenBank/DDBJ databases">
        <title>Diversity of trophic interactions inside an arsenic-rich microbial ecosystem.</title>
        <authorList>
            <person name="Bertin P.N."/>
            <person name="Heinrich-Salmeron A."/>
            <person name="Pelletier E."/>
            <person name="Goulhen-Chollet F."/>
            <person name="Arsene-Ploetze F."/>
            <person name="Gallien S."/>
            <person name="Calteau A."/>
            <person name="Vallenet D."/>
            <person name="Casiot C."/>
            <person name="Chane-Woon-Ming B."/>
            <person name="Giloteaux L."/>
            <person name="Barakat M."/>
            <person name="Bonnefoy V."/>
            <person name="Bruneel O."/>
            <person name="Chandler M."/>
            <person name="Cleiss J."/>
            <person name="Duran R."/>
            <person name="Elbaz-Poulichet F."/>
            <person name="Fonknechten N."/>
            <person name="Lauga B."/>
            <person name="Mornico D."/>
            <person name="Ortet P."/>
            <person name="Schaeffer C."/>
            <person name="Siguier P."/>
            <person name="Alexander Thil Smith A."/>
            <person name="Van Dorsselaer A."/>
            <person name="Weissenbach J."/>
            <person name="Medigue C."/>
            <person name="Le Paslier D."/>
        </authorList>
    </citation>
    <scope>NUCLEOTIDE SEQUENCE</scope>
</reference>
<accession>E6Q3I2</accession>
<sequence>MRLSDGSAQIARLDYPFLYPNDIGDPFSPEHLNDPSYPVTFQTPPPELRANEPPLVQYVIAHSTPAGFTILKPCPA</sequence>
<name>E6Q3I2_9ZZZZ</name>
<proteinExistence type="predicted"/>
<gene>
    <name evidence="1" type="ORF">CARN4_2058</name>
</gene>